<name>A0A7R8VP70_TIMDO</name>
<dbReference type="PROSITE" id="PS00531">
    <property type="entry name" value="RNASE_T2_2"/>
    <property type="match status" value="1"/>
</dbReference>
<keyword evidence="2" id="KW-1015">Disulfide bond</keyword>
<dbReference type="AlphaFoldDB" id="A0A7R8VP70"/>
<reference evidence="6" key="1">
    <citation type="submission" date="2020-11" db="EMBL/GenBank/DDBJ databases">
        <authorList>
            <person name="Tran Van P."/>
        </authorList>
    </citation>
    <scope>NUCLEOTIDE SEQUENCE</scope>
</reference>
<accession>A0A7R8VP70</accession>
<dbReference type="GO" id="GO:0006401">
    <property type="term" value="P:RNA catabolic process"/>
    <property type="evidence" value="ECO:0007669"/>
    <property type="project" value="TreeGrafter"/>
</dbReference>
<evidence type="ECO:0000256" key="5">
    <source>
        <dbReference type="SAM" id="MobiDB-lite"/>
    </source>
</evidence>
<dbReference type="GO" id="GO:0005576">
    <property type="term" value="C:extracellular region"/>
    <property type="evidence" value="ECO:0007669"/>
    <property type="project" value="TreeGrafter"/>
</dbReference>
<dbReference type="CDD" id="cd01061">
    <property type="entry name" value="RNase_T2_euk"/>
    <property type="match status" value="1"/>
</dbReference>
<evidence type="ECO:0000256" key="2">
    <source>
        <dbReference type="ARBA" id="ARBA00023157"/>
    </source>
</evidence>
<dbReference type="GO" id="GO:0033897">
    <property type="term" value="F:ribonuclease T2 activity"/>
    <property type="evidence" value="ECO:0007669"/>
    <property type="project" value="InterPro"/>
</dbReference>
<proteinExistence type="inferred from homology"/>
<feature type="region of interest" description="Disordered" evidence="5">
    <location>
        <begin position="51"/>
        <end position="114"/>
    </location>
</feature>
<dbReference type="InterPro" id="IPR033130">
    <property type="entry name" value="RNase_T2_His_AS_2"/>
</dbReference>
<dbReference type="InterPro" id="IPR036430">
    <property type="entry name" value="RNase_T2-like_sf"/>
</dbReference>
<gene>
    <name evidence="6" type="ORF">TDIB3V08_LOCUS6788</name>
</gene>
<dbReference type="InterPro" id="IPR033697">
    <property type="entry name" value="Ribonuclease_T2_eukaryotic"/>
</dbReference>
<evidence type="ECO:0000256" key="3">
    <source>
        <dbReference type="PIRSR" id="PIRSR633697-1"/>
    </source>
</evidence>
<organism evidence="6">
    <name type="scientific">Timema douglasi</name>
    <name type="common">Walking stick</name>
    <dbReference type="NCBI Taxonomy" id="61478"/>
    <lineage>
        <taxon>Eukaryota</taxon>
        <taxon>Metazoa</taxon>
        <taxon>Ecdysozoa</taxon>
        <taxon>Arthropoda</taxon>
        <taxon>Hexapoda</taxon>
        <taxon>Insecta</taxon>
        <taxon>Pterygota</taxon>
        <taxon>Neoptera</taxon>
        <taxon>Polyneoptera</taxon>
        <taxon>Phasmatodea</taxon>
        <taxon>Timematodea</taxon>
        <taxon>Timematoidea</taxon>
        <taxon>Timematidae</taxon>
        <taxon>Timema</taxon>
    </lineage>
</organism>
<evidence type="ECO:0000313" key="6">
    <source>
        <dbReference type="EMBL" id="CAD7200575.1"/>
    </source>
</evidence>
<comment type="similarity">
    <text evidence="1 4">Belongs to the RNase T2 family.</text>
</comment>
<dbReference type="GO" id="GO:0003723">
    <property type="term" value="F:RNA binding"/>
    <property type="evidence" value="ECO:0007669"/>
    <property type="project" value="InterPro"/>
</dbReference>
<feature type="active site" evidence="3">
    <location>
        <position position="211"/>
    </location>
</feature>
<evidence type="ECO:0000256" key="4">
    <source>
        <dbReference type="RuleBase" id="RU004328"/>
    </source>
</evidence>
<protein>
    <submittedName>
        <fullName evidence="6">Uncharacterized protein</fullName>
    </submittedName>
</protein>
<dbReference type="InterPro" id="IPR001568">
    <property type="entry name" value="RNase_T2-like"/>
</dbReference>
<dbReference type="PANTHER" id="PTHR11240:SF22">
    <property type="entry name" value="RIBONUCLEASE T2"/>
    <property type="match status" value="1"/>
</dbReference>
<feature type="active site" evidence="3">
    <location>
        <position position="290"/>
    </location>
</feature>
<sequence>MSRNPNAGEKNVSPGEKNVSPVLIKITDCTVYKSLRIGKVELEEVNPHLRGGRVENHLGKTTPSSPDRDSNLDLPVVSSRASTRQARKPTTPPRRGEWKTIWEKPPPVHPTEIRTSISPSSAVELNTTSALANYATEAGAGILKDGKIVLHGFTVIICFQPVAGVSSNKESEWDLLVFSQQWPATTCHEWKEKLAQHTCTMPVPRGAWTVHGICIASGATGSLVVTEVSDPASPRFHPHSVRGRGLLSHCCICNSLHFNVSMISSIRPQLEQFWANIENGTSTNKFWKHEWTKHGTCAASLPSLDSEFKYFNQALRWIHQYNMADLLSRGGVMPNQQGHNATYVWETARKQLNADPVIHCVIDTSGQAYFSEIRICFNKSLSLVDCDGISGGKGHTNCPVNRPSFYPGIVPPGLSTTPFRAPWLLDVLRTIHLVQWITL</sequence>
<dbReference type="Pfam" id="PF00445">
    <property type="entry name" value="Ribonuclease_T2"/>
    <property type="match status" value="1"/>
</dbReference>
<evidence type="ECO:0000256" key="1">
    <source>
        <dbReference type="ARBA" id="ARBA00007469"/>
    </source>
</evidence>
<dbReference type="Gene3D" id="3.90.730.10">
    <property type="entry name" value="Ribonuclease T2-like"/>
    <property type="match status" value="1"/>
</dbReference>
<dbReference type="PANTHER" id="PTHR11240">
    <property type="entry name" value="RIBONUCLEASE T2"/>
    <property type="match status" value="1"/>
</dbReference>
<dbReference type="EMBL" id="OA567595">
    <property type="protein sequence ID" value="CAD7200575.1"/>
    <property type="molecule type" value="Genomic_DNA"/>
</dbReference>
<dbReference type="SUPFAM" id="SSF55895">
    <property type="entry name" value="Ribonuclease Rh-like"/>
    <property type="match status" value="1"/>
</dbReference>
<feature type="active site" evidence="3">
    <location>
        <position position="294"/>
    </location>
</feature>